<feature type="transmembrane region" description="Helical" evidence="5">
    <location>
        <begin position="21"/>
        <end position="51"/>
    </location>
</feature>
<feature type="transmembrane region" description="Helical" evidence="5">
    <location>
        <begin position="244"/>
        <end position="264"/>
    </location>
</feature>
<evidence type="ECO:0000256" key="1">
    <source>
        <dbReference type="ARBA" id="ARBA00004141"/>
    </source>
</evidence>
<dbReference type="AlphaFoldDB" id="A7RIP4"/>
<dbReference type="PANTHER" id="PTHR43184">
    <property type="entry name" value="MAJOR FACILITATOR SUPERFAMILY TRANSPORTER 16, ISOFORM B"/>
    <property type="match status" value="1"/>
</dbReference>
<evidence type="ECO:0000256" key="4">
    <source>
        <dbReference type="ARBA" id="ARBA00023136"/>
    </source>
</evidence>
<reference evidence="7 8" key="1">
    <citation type="journal article" date="2007" name="Science">
        <title>Sea anemone genome reveals ancestral eumetazoan gene repertoire and genomic organization.</title>
        <authorList>
            <person name="Putnam N.H."/>
            <person name="Srivastava M."/>
            <person name="Hellsten U."/>
            <person name="Dirks B."/>
            <person name="Chapman J."/>
            <person name="Salamov A."/>
            <person name="Terry A."/>
            <person name="Shapiro H."/>
            <person name="Lindquist E."/>
            <person name="Kapitonov V.V."/>
            <person name="Jurka J."/>
            <person name="Genikhovich G."/>
            <person name="Grigoriev I.V."/>
            <person name="Lucas S.M."/>
            <person name="Steele R.E."/>
            <person name="Finnerty J.R."/>
            <person name="Technau U."/>
            <person name="Martindale M.Q."/>
            <person name="Rokhsar D.S."/>
        </authorList>
    </citation>
    <scope>NUCLEOTIDE SEQUENCE [LARGE SCALE GENOMIC DNA]</scope>
    <source>
        <strain evidence="8">CH2 X CH6</strain>
    </source>
</reference>
<evidence type="ECO:0000256" key="2">
    <source>
        <dbReference type="ARBA" id="ARBA00022692"/>
    </source>
</evidence>
<feature type="transmembrane region" description="Helical" evidence="5">
    <location>
        <begin position="147"/>
        <end position="167"/>
    </location>
</feature>
<organism evidence="7 8">
    <name type="scientific">Nematostella vectensis</name>
    <name type="common">Starlet sea anemone</name>
    <dbReference type="NCBI Taxonomy" id="45351"/>
    <lineage>
        <taxon>Eukaryota</taxon>
        <taxon>Metazoa</taxon>
        <taxon>Cnidaria</taxon>
        <taxon>Anthozoa</taxon>
        <taxon>Hexacorallia</taxon>
        <taxon>Actiniaria</taxon>
        <taxon>Edwardsiidae</taxon>
        <taxon>Nematostella</taxon>
    </lineage>
</organism>
<dbReference type="GO" id="GO:0016020">
    <property type="term" value="C:membrane"/>
    <property type="evidence" value="ECO:0007669"/>
    <property type="project" value="UniProtKB-SubCell"/>
</dbReference>
<keyword evidence="4 5" id="KW-0472">Membrane</keyword>
<dbReference type="PANTHER" id="PTHR43184:SF30">
    <property type="entry name" value="MFS DOMAIN-CONTAINING PROTEIN"/>
    <property type="match status" value="1"/>
</dbReference>
<protein>
    <recommendedName>
        <fullName evidence="6">Major facilitator superfamily (MFS) profile domain-containing protein</fullName>
    </recommendedName>
</protein>
<dbReference type="eggNOG" id="KOG2533">
    <property type="taxonomic scope" value="Eukaryota"/>
</dbReference>
<dbReference type="Proteomes" id="UP000001593">
    <property type="component" value="Unassembled WGS sequence"/>
</dbReference>
<feature type="transmembrane region" description="Helical" evidence="5">
    <location>
        <begin position="118"/>
        <end position="140"/>
    </location>
</feature>
<sequence length="282" mass="30525">AWPNCVKTLGMWFNDQQRTTIFGFFGTCTFGGGILGSALAGGTGLVVFMFIRSPEELGMQIPGKVQTRSLSYIQLWRLRMVPELSWTNFSIKLVRYCMYMWLPMYLFQALGYSKLQAGLLSTVFEIGGVAGSASLGLIISRLFGGRAVYGVALTVLGSTVFLAAFHFTSHMGIPINCVFMFLAGACNCGPDPYLSGSIAAEIGERENAQAAVSGLINGFGSIGTVVEGPVIGWMVERYGWAGPFYFMITLSLVGTVCMFKAVTIDNKMKRAEFMGSVVSDEA</sequence>
<dbReference type="InParanoid" id="A7RIP4"/>
<dbReference type="HOGENOM" id="CLU_001265_31_0_1"/>
<comment type="subcellular location">
    <subcellularLocation>
        <location evidence="1">Membrane</location>
        <topology evidence="1">Multi-pass membrane protein</topology>
    </subcellularLocation>
</comment>
<feature type="non-terminal residue" evidence="7">
    <location>
        <position position="1"/>
    </location>
</feature>
<dbReference type="GO" id="GO:0022857">
    <property type="term" value="F:transmembrane transporter activity"/>
    <property type="evidence" value="ECO:0007669"/>
    <property type="project" value="InterPro"/>
</dbReference>
<keyword evidence="3 5" id="KW-1133">Transmembrane helix</keyword>
<evidence type="ECO:0000256" key="5">
    <source>
        <dbReference type="SAM" id="Phobius"/>
    </source>
</evidence>
<keyword evidence="2 5" id="KW-0812">Transmembrane</keyword>
<keyword evidence="8" id="KW-1185">Reference proteome</keyword>
<evidence type="ECO:0000313" key="7">
    <source>
        <dbReference type="EMBL" id="EDO48752.1"/>
    </source>
</evidence>
<name>A7RIP4_NEMVE</name>
<evidence type="ECO:0000313" key="8">
    <source>
        <dbReference type="Proteomes" id="UP000001593"/>
    </source>
</evidence>
<dbReference type="PROSITE" id="PS50850">
    <property type="entry name" value="MFS"/>
    <property type="match status" value="1"/>
</dbReference>
<proteinExistence type="predicted"/>
<dbReference type="OMA" id="IGWMVER"/>
<accession>A7RIP4</accession>
<gene>
    <name evidence="7" type="ORF">NEMVEDRAFT_v1g83019</name>
</gene>
<evidence type="ECO:0000256" key="3">
    <source>
        <dbReference type="ARBA" id="ARBA00022989"/>
    </source>
</evidence>
<dbReference type="InterPro" id="IPR036259">
    <property type="entry name" value="MFS_trans_sf"/>
</dbReference>
<dbReference type="EMBL" id="DS469512">
    <property type="protein sequence ID" value="EDO48752.1"/>
    <property type="molecule type" value="Genomic_DNA"/>
</dbReference>
<dbReference type="PhylomeDB" id="A7RIP4"/>
<dbReference type="Pfam" id="PF07690">
    <property type="entry name" value="MFS_1"/>
    <property type="match status" value="1"/>
</dbReference>
<dbReference type="SUPFAM" id="SSF103473">
    <property type="entry name" value="MFS general substrate transporter"/>
    <property type="match status" value="1"/>
</dbReference>
<dbReference type="InterPro" id="IPR011701">
    <property type="entry name" value="MFS"/>
</dbReference>
<evidence type="ECO:0000259" key="6">
    <source>
        <dbReference type="PROSITE" id="PS50850"/>
    </source>
</evidence>
<feature type="domain" description="Major facilitator superfamily (MFS) profile" evidence="6">
    <location>
        <begin position="74"/>
        <end position="282"/>
    </location>
</feature>
<dbReference type="InterPro" id="IPR020846">
    <property type="entry name" value="MFS_dom"/>
</dbReference>
<dbReference type="Gene3D" id="1.20.1250.20">
    <property type="entry name" value="MFS general substrate transporter like domains"/>
    <property type="match status" value="2"/>
</dbReference>